<proteinExistence type="predicted"/>
<evidence type="ECO:0000313" key="2">
    <source>
        <dbReference type="EMBL" id="TKR67112.1"/>
    </source>
</evidence>
<keyword evidence="3" id="KW-1185">Reference proteome</keyword>
<reference evidence="2 3" key="1">
    <citation type="journal article" date="2015" name="Genome Biol.">
        <title>Comparative genomics of Steinernema reveals deeply conserved gene regulatory networks.</title>
        <authorList>
            <person name="Dillman A.R."/>
            <person name="Macchietto M."/>
            <person name="Porter C.F."/>
            <person name="Rogers A."/>
            <person name="Williams B."/>
            <person name="Antoshechkin I."/>
            <person name="Lee M.M."/>
            <person name="Goodwin Z."/>
            <person name="Lu X."/>
            <person name="Lewis E.E."/>
            <person name="Goodrich-Blair H."/>
            <person name="Stock S.P."/>
            <person name="Adams B.J."/>
            <person name="Sternberg P.W."/>
            <person name="Mortazavi A."/>
        </authorList>
    </citation>
    <scope>NUCLEOTIDE SEQUENCE [LARGE SCALE GENOMIC DNA]</scope>
    <source>
        <strain evidence="2 3">ALL</strain>
    </source>
</reference>
<sequence>MKLLVLCAVVLLLCVFSANASPPLALPYEDQWVWIRTEKKSQNEPLNDVNPEDFAELFLRGAPTIFQPKIFYNPCTRCPACCRAHQV</sequence>
<protein>
    <submittedName>
        <fullName evidence="2">Uncharacterized protein</fullName>
    </submittedName>
</protein>
<keyword evidence="1" id="KW-0732">Signal</keyword>
<name>A0A4U5MDH5_STECR</name>
<reference evidence="2 3" key="2">
    <citation type="journal article" date="2019" name="G3 (Bethesda)">
        <title>Hybrid Assembly of the Genome of the Entomopathogenic Nematode Steinernema carpocapsae Identifies the X-Chromosome.</title>
        <authorList>
            <person name="Serra L."/>
            <person name="Macchietto M."/>
            <person name="Macias-Munoz A."/>
            <person name="McGill C.J."/>
            <person name="Rodriguez I.M."/>
            <person name="Rodriguez B."/>
            <person name="Murad R."/>
            <person name="Mortazavi A."/>
        </authorList>
    </citation>
    <scope>NUCLEOTIDE SEQUENCE [LARGE SCALE GENOMIC DNA]</scope>
    <source>
        <strain evidence="2 3">ALL</strain>
    </source>
</reference>
<gene>
    <name evidence="2" type="ORF">L596_023314</name>
</gene>
<dbReference type="EMBL" id="AZBU02000008">
    <property type="protein sequence ID" value="TKR67112.1"/>
    <property type="molecule type" value="Genomic_DNA"/>
</dbReference>
<dbReference type="AlphaFoldDB" id="A0A4U5MDH5"/>
<accession>A0A4U5MDH5</accession>
<organism evidence="2 3">
    <name type="scientific">Steinernema carpocapsae</name>
    <name type="common">Entomopathogenic nematode</name>
    <dbReference type="NCBI Taxonomy" id="34508"/>
    <lineage>
        <taxon>Eukaryota</taxon>
        <taxon>Metazoa</taxon>
        <taxon>Ecdysozoa</taxon>
        <taxon>Nematoda</taxon>
        <taxon>Chromadorea</taxon>
        <taxon>Rhabditida</taxon>
        <taxon>Tylenchina</taxon>
        <taxon>Panagrolaimomorpha</taxon>
        <taxon>Strongyloidoidea</taxon>
        <taxon>Steinernematidae</taxon>
        <taxon>Steinernema</taxon>
    </lineage>
</organism>
<comment type="caution">
    <text evidence="2">The sequence shown here is derived from an EMBL/GenBank/DDBJ whole genome shotgun (WGS) entry which is preliminary data.</text>
</comment>
<evidence type="ECO:0000313" key="3">
    <source>
        <dbReference type="Proteomes" id="UP000298663"/>
    </source>
</evidence>
<evidence type="ECO:0000256" key="1">
    <source>
        <dbReference type="SAM" id="SignalP"/>
    </source>
</evidence>
<feature type="signal peptide" evidence="1">
    <location>
        <begin position="1"/>
        <end position="20"/>
    </location>
</feature>
<dbReference type="Proteomes" id="UP000298663">
    <property type="component" value="Unassembled WGS sequence"/>
</dbReference>
<feature type="chain" id="PRO_5020717418" evidence="1">
    <location>
        <begin position="21"/>
        <end position="87"/>
    </location>
</feature>
<dbReference type="OrthoDB" id="10388793at2759"/>